<dbReference type="EMBL" id="FPBV01000018">
    <property type="protein sequence ID" value="SFU99530.1"/>
    <property type="molecule type" value="Genomic_DNA"/>
</dbReference>
<organism evidence="2 3">
    <name type="scientific">Alicyclobacillus macrosporangiidus</name>
    <dbReference type="NCBI Taxonomy" id="392015"/>
    <lineage>
        <taxon>Bacteria</taxon>
        <taxon>Bacillati</taxon>
        <taxon>Bacillota</taxon>
        <taxon>Bacilli</taxon>
        <taxon>Bacillales</taxon>
        <taxon>Alicyclobacillaceae</taxon>
        <taxon>Alicyclobacillus</taxon>
    </lineage>
</organism>
<evidence type="ECO:0000256" key="1">
    <source>
        <dbReference type="SAM" id="MobiDB-lite"/>
    </source>
</evidence>
<gene>
    <name evidence="2" type="ORF">SAMN05421543_1181</name>
</gene>
<accession>A0A1I7KQ41</accession>
<dbReference type="Proteomes" id="UP000183508">
    <property type="component" value="Unassembled WGS sequence"/>
</dbReference>
<protein>
    <submittedName>
        <fullName evidence="2">Uncharacterized protein</fullName>
    </submittedName>
</protein>
<sequence length="222" mass="24176">LRACSVFKEPVAFSAVKRRHSSYHTATPKGSGSVWKTFTWQPSLEGLHRLILLDGSAADIRTARPRAPDWRCGRCGEAVAAATSSTIPRLGREINRVKSGKPHIPGKPHSHRPSSIKIAYAALTLPVNRTGRRTATSRIFKATQSPFRTHSEFIHSPSAARPTPFPIFPCRAGTHPAPVQSPSRPSPRLPRPCAVQPPYGPQGYARVHLGGRAHSTLQVRSA</sequence>
<reference evidence="3" key="1">
    <citation type="submission" date="2016-10" db="EMBL/GenBank/DDBJ databases">
        <authorList>
            <person name="Varghese N."/>
        </authorList>
    </citation>
    <scope>NUCLEOTIDE SEQUENCE [LARGE SCALE GENOMIC DNA]</scope>
    <source>
        <strain evidence="3">DSM 17980</strain>
    </source>
</reference>
<proteinExistence type="predicted"/>
<evidence type="ECO:0000313" key="3">
    <source>
        <dbReference type="Proteomes" id="UP000183508"/>
    </source>
</evidence>
<evidence type="ECO:0000313" key="2">
    <source>
        <dbReference type="EMBL" id="SFU99530.1"/>
    </source>
</evidence>
<feature type="region of interest" description="Disordered" evidence="1">
    <location>
        <begin position="171"/>
        <end position="206"/>
    </location>
</feature>
<name>A0A1I7KQ41_9BACL</name>
<dbReference type="AlphaFoldDB" id="A0A1I7KQ41"/>
<feature type="non-terminal residue" evidence="2">
    <location>
        <position position="1"/>
    </location>
</feature>
<keyword evidence="3" id="KW-1185">Reference proteome</keyword>